<reference evidence="1" key="1">
    <citation type="journal article" date="2022" name="bioRxiv">
        <title>Sequencing and chromosome-scale assembly of the giantPleurodeles waltlgenome.</title>
        <authorList>
            <person name="Brown T."/>
            <person name="Elewa A."/>
            <person name="Iarovenko S."/>
            <person name="Subramanian E."/>
            <person name="Araus A.J."/>
            <person name="Petzold A."/>
            <person name="Susuki M."/>
            <person name="Suzuki K.-i.T."/>
            <person name="Hayashi T."/>
            <person name="Toyoda A."/>
            <person name="Oliveira C."/>
            <person name="Osipova E."/>
            <person name="Leigh N.D."/>
            <person name="Simon A."/>
            <person name="Yun M.H."/>
        </authorList>
    </citation>
    <scope>NUCLEOTIDE SEQUENCE</scope>
    <source>
        <strain evidence="1">20211129_DDA</strain>
        <tissue evidence="1">Liver</tissue>
    </source>
</reference>
<organism evidence="1 2">
    <name type="scientific">Pleurodeles waltl</name>
    <name type="common">Iberian ribbed newt</name>
    <dbReference type="NCBI Taxonomy" id="8319"/>
    <lineage>
        <taxon>Eukaryota</taxon>
        <taxon>Metazoa</taxon>
        <taxon>Chordata</taxon>
        <taxon>Craniata</taxon>
        <taxon>Vertebrata</taxon>
        <taxon>Euteleostomi</taxon>
        <taxon>Amphibia</taxon>
        <taxon>Batrachia</taxon>
        <taxon>Caudata</taxon>
        <taxon>Salamandroidea</taxon>
        <taxon>Salamandridae</taxon>
        <taxon>Pleurodelinae</taxon>
        <taxon>Pleurodeles</taxon>
    </lineage>
</organism>
<dbReference type="AlphaFoldDB" id="A0AAV7NCA8"/>
<protein>
    <submittedName>
        <fullName evidence="1">Uncharacterized protein</fullName>
    </submittedName>
</protein>
<gene>
    <name evidence="1" type="ORF">NDU88_001396</name>
</gene>
<dbReference type="EMBL" id="JANPWB010000012">
    <property type="protein sequence ID" value="KAJ1113141.1"/>
    <property type="molecule type" value="Genomic_DNA"/>
</dbReference>
<evidence type="ECO:0000313" key="1">
    <source>
        <dbReference type="EMBL" id="KAJ1113141.1"/>
    </source>
</evidence>
<sequence>MRTLEVPMGEENVDDDEDTEGAVHVIHAMQPGEDPQRQSLLKTLHLQPVLRPTPTKVFAYGLSTPLPLTGVLTMEISHDSHSAHAKVYITKNSSGILLSCHTVERLHLVTFVFSVPMRSIEDLLTEFARLFQGIGCLKDRPIHLHIDESIQLIALKHCRVAFHLHPKVENELSRTSLKK</sequence>
<keyword evidence="2" id="KW-1185">Reference proteome</keyword>
<evidence type="ECO:0000313" key="2">
    <source>
        <dbReference type="Proteomes" id="UP001066276"/>
    </source>
</evidence>
<proteinExistence type="predicted"/>
<dbReference type="Proteomes" id="UP001066276">
    <property type="component" value="Chromosome 8"/>
</dbReference>
<name>A0AAV7NCA8_PLEWA</name>
<comment type="caution">
    <text evidence="1">The sequence shown here is derived from an EMBL/GenBank/DDBJ whole genome shotgun (WGS) entry which is preliminary data.</text>
</comment>
<accession>A0AAV7NCA8</accession>